<keyword evidence="3" id="KW-1185">Reference proteome</keyword>
<dbReference type="AlphaFoldDB" id="A0AAD7UTZ5"/>
<evidence type="ECO:0000313" key="1">
    <source>
        <dbReference type="EMBL" id="KAJ8651972.1"/>
    </source>
</evidence>
<protein>
    <submittedName>
        <fullName evidence="2">Uncharacterized protein</fullName>
    </submittedName>
</protein>
<name>A0AAD7UTZ5_9FUNG</name>
<organism evidence="2 3">
    <name type="scientific">Lichtheimia ornata</name>
    <dbReference type="NCBI Taxonomy" id="688661"/>
    <lineage>
        <taxon>Eukaryota</taxon>
        <taxon>Fungi</taxon>
        <taxon>Fungi incertae sedis</taxon>
        <taxon>Mucoromycota</taxon>
        <taxon>Mucoromycotina</taxon>
        <taxon>Mucoromycetes</taxon>
        <taxon>Mucorales</taxon>
        <taxon>Lichtheimiaceae</taxon>
        <taxon>Lichtheimia</taxon>
    </lineage>
</organism>
<dbReference type="RefSeq" id="XP_058338341.1">
    <property type="nucleotide sequence ID" value="XM_058490837.1"/>
</dbReference>
<accession>A0AAD7UTZ5</accession>
<dbReference type="GeneID" id="83218265"/>
<comment type="caution">
    <text evidence="2">The sequence shown here is derived from an EMBL/GenBank/DDBJ whole genome shotgun (WGS) entry which is preliminary data.</text>
</comment>
<dbReference type="Proteomes" id="UP001234581">
    <property type="component" value="Unassembled WGS sequence"/>
</dbReference>
<dbReference type="EMBL" id="JARTCD010000126">
    <property type="protein sequence ID" value="KAJ8651972.1"/>
    <property type="molecule type" value="Genomic_DNA"/>
</dbReference>
<proteinExistence type="predicted"/>
<evidence type="ECO:0000313" key="2">
    <source>
        <dbReference type="EMBL" id="KAJ8653427.1"/>
    </source>
</evidence>
<gene>
    <name evidence="2" type="ORF">O0I10_010863</name>
    <name evidence="1" type="ORF">O0I10_012403</name>
</gene>
<reference evidence="2 3" key="1">
    <citation type="submission" date="2023-03" db="EMBL/GenBank/DDBJ databases">
        <title>Genome sequence of Lichtheimia ornata CBS 291.66.</title>
        <authorList>
            <person name="Mohabir J.T."/>
            <person name="Shea T.P."/>
            <person name="Kurbessoian T."/>
            <person name="Berby B."/>
            <person name="Fontaine J."/>
            <person name="Livny J."/>
            <person name="Gnirke A."/>
            <person name="Stajich J.E."/>
            <person name="Cuomo C.A."/>
        </authorList>
    </citation>
    <scope>NUCLEOTIDE SEQUENCE [LARGE SCALE GENOMIC DNA]</scope>
    <source>
        <strain evidence="2">CBS 291.66</strain>
    </source>
</reference>
<evidence type="ECO:0000313" key="3">
    <source>
        <dbReference type="Proteomes" id="UP001234581"/>
    </source>
</evidence>
<dbReference type="EMBL" id="JARTCD010000078">
    <property type="protein sequence ID" value="KAJ8653427.1"/>
    <property type="molecule type" value="Genomic_DNA"/>
</dbReference>
<feature type="non-terminal residue" evidence="2">
    <location>
        <position position="46"/>
    </location>
</feature>
<sequence>MGPATNRLTRLSEKESTSLRNTFKALRSHLQCPSCNRKDTLTLYGS</sequence>